<reference evidence="1" key="1">
    <citation type="submission" date="2015-08" db="EMBL/GenBank/DDBJ databases">
        <authorList>
            <person name="Babu N.S."/>
            <person name="Beckwith C.J."/>
            <person name="Beseler K.G."/>
            <person name="Brison A."/>
            <person name="Carone J.V."/>
            <person name="Caskin T.P."/>
            <person name="Diamond M."/>
            <person name="Durham M.E."/>
            <person name="Foxe J.M."/>
            <person name="Go M."/>
            <person name="Henderson B.A."/>
            <person name="Jones I.B."/>
            <person name="McGettigan J.A."/>
            <person name="Micheletti S.J."/>
            <person name="Nasrallah M.E."/>
            <person name="Ortiz D."/>
            <person name="Piller C.R."/>
            <person name="Privatt S.R."/>
            <person name="Schneider S.L."/>
            <person name="Sharp S."/>
            <person name="Smith T.C."/>
            <person name="Stanton J.D."/>
            <person name="Ullery H.E."/>
            <person name="Wilson R.J."/>
            <person name="Serrano M.G."/>
            <person name="Buck G."/>
            <person name="Lee V."/>
            <person name="Wang Y."/>
            <person name="Carvalho R."/>
            <person name="Voegtly L."/>
            <person name="Shi R."/>
            <person name="Duckworth R."/>
            <person name="Johnson A."/>
            <person name="Loviza R."/>
            <person name="Walstead R."/>
            <person name="Shah Z."/>
            <person name="Kiflezghi M."/>
            <person name="Wade K."/>
            <person name="Ball S.L."/>
            <person name="Bradley K.W."/>
            <person name="Asai D.J."/>
            <person name="Bowman C.A."/>
            <person name="Russell D.A."/>
            <person name="Pope W.H."/>
            <person name="Jacobs-Sera D."/>
            <person name="Hendrix R.W."/>
            <person name="Hatfull G.F."/>
        </authorList>
    </citation>
    <scope>NUCLEOTIDE SEQUENCE</scope>
</reference>
<protein>
    <recommendedName>
        <fullName evidence="2">Sulfotransferase family protein</fullName>
    </recommendedName>
</protein>
<organism evidence="1">
    <name type="scientific">metagenome</name>
    <dbReference type="NCBI Taxonomy" id="256318"/>
    <lineage>
        <taxon>unclassified sequences</taxon>
        <taxon>metagenomes</taxon>
    </lineage>
</organism>
<evidence type="ECO:0000313" key="1">
    <source>
        <dbReference type="EMBL" id="CUR60947.1"/>
    </source>
</evidence>
<dbReference type="InterPro" id="IPR027417">
    <property type="entry name" value="P-loop_NTPase"/>
</dbReference>
<gene>
    <name evidence="1" type="ORF">NOCA290068</name>
</gene>
<dbReference type="AlphaFoldDB" id="A0A2P2CGA7"/>
<dbReference type="SUPFAM" id="SSF52540">
    <property type="entry name" value="P-loop containing nucleoside triphosphate hydrolases"/>
    <property type="match status" value="1"/>
</dbReference>
<dbReference type="EMBL" id="CZKA01000085">
    <property type="protein sequence ID" value="CUR60947.1"/>
    <property type="molecule type" value="Genomic_DNA"/>
</dbReference>
<name>A0A2P2CGA7_9ZZZZ</name>
<sequence>MAQRLALHIGLMKSGTTFLQGRLDTNRDRLAEQGVLFPGPSWGRQVRAVSDLIESAYRKPGAWASLRDEINAHPGTAVVSMEYLAPIGAPRIATLRDAFPGTELDVVISVRDLGRSVPAMWQEAIKNRQTWPWPEYVESIRTGGKAGKRFWRQQHSSRIAARWASKVGAEHVHVLTIPPPGAAPEVLWDRFCQITGIGPDTWQEAPRSNESLGAASTLMMRLLNEQTHELTLPEYKKRVKALAKHQLGKRKAQEDPIGFQVPRWLRAESKRIQDQLVDSGVHIVGSVAELDPVDVPGVDPTTVSLEAQRDAAVSALATVLRQVQRVT</sequence>
<dbReference type="Gene3D" id="3.40.50.300">
    <property type="entry name" value="P-loop containing nucleotide triphosphate hydrolases"/>
    <property type="match status" value="1"/>
</dbReference>
<proteinExistence type="predicted"/>
<evidence type="ECO:0008006" key="2">
    <source>
        <dbReference type="Google" id="ProtNLM"/>
    </source>
</evidence>
<accession>A0A2P2CGA7</accession>